<dbReference type="VEuPathDB" id="FungiDB:MMYC01_202781"/>
<evidence type="ECO:0000313" key="4">
    <source>
        <dbReference type="Proteomes" id="UP000078237"/>
    </source>
</evidence>
<dbReference type="InterPro" id="IPR010730">
    <property type="entry name" value="HET"/>
</dbReference>
<organism evidence="3 4">
    <name type="scientific">Madurella mycetomatis</name>
    <dbReference type="NCBI Taxonomy" id="100816"/>
    <lineage>
        <taxon>Eukaryota</taxon>
        <taxon>Fungi</taxon>
        <taxon>Dikarya</taxon>
        <taxon>Ascomycota</taxon>
        <taxon>Pezizomycotina</taxon>
        <taxon>Sordariomycetes</taxon>
        <taxon>Sordariomycetidae</taxon>
        <taxon>Sordariales</taxon>
        <taxon>Sordariales incertae sedis</taxon>
        <taxon>Madurella</taxon>
    </lineage>
</organism>
<dbReference type="PANTHER" id="PTHR24148:SF64">
    <property type="entry name" value="HETEROKARYON INCOMPATIBILITY DOMAIN-CONTAINING PROTEIN"/>
    <property type="match status" value="1"/>
</dbReference>
<accession>A0A175WD07</accession>
<name>A0A175WD07_9PEZI</name>
<feature type="domain" description="Heterokaryon incompatibility" evidence="2">
    <location>
        <begin position="151"/>
        <end position="215"/>
    </location>
</feature>
<feature type="compositionally biased region" description="Basic and acidic residues" evidence="1">
    <location>
        <begin position="244"/>
        <end position="262"/>
    </location>
</feature>
<evidence type="ECO:0000256" key="1">
    <source>
        <dbReference type="SAM" id="MobiDB-lite"/>
    </source>
</evidence>
<evidence type="ECO:0000259" key="2">
    <source>
        <dbReference type="Pfam" id="PF06985"/>
    </source>
</evidence>
<dbReference type="OrthoDB" id="5571888at2759"/>
<keyword evidence="4" id="KW-1185">Reference proteome</keyword>
<proteinExistence type="predicted"/>
<gene>
    <name evidence="3" type="ORF">MMYC01_202781</name>
</gene>
<dbReference type="Pfam" id="PF06985">
    <property type="entry name" value="HET"/>
    <property type="match status" value="1"/>
</dbReference>
<dbReference type="PANTHER" id="PTHR24148">
    <property type="entry name" value="ANKYRIN REPEAT DOMAIN-CONTAINING PROTEIN 39 HOMOLOG-RELATED"/>
    <property type="match status" value="1"/>
</dbReference>
<dbReference type="AlphaFoldDB" id="A0A175WD07"/>
<dbReference type="InterPro" id="IPR052895">
    <property type="entry name" value="HetReg/Transcr_Mod"/>
</dbReference>
<evidence type="ECO:0000313" key="3">
    <source>
        <dbReference type="EMBL" id="KXX81060.1"/>
    </source>
</evidence>
<reference evidence="3 4" key="1">
    <citation type="journal article" date="2016" name="Genome Announc.">
        <title>Genome Sequence of Madurella mycetomatis mm55, Isolated from a Human Mycetoma Case in Sudan.</title>
        <authorList>
            <person name="Smit S."/>
            <person name="Derks M.F."/>
            <person name="Bervoets S."/>
            <person name="Fahal A."/>
            <person name="van Leeuwen W."/>
            <person name="van Belkum A."/>
            <person name="van de Sande W.W."/>
        </authorList>
    </citation>
    <scope>NUCLEOTIDE SEQUENCE [LARGE SCALE GENOMIC DNA]</scope>
    <source>
        <strain evidence="4">mm55</strain>
    </source>
</reference>
<feature type="region of interest" description="Disordered" evidence="1">
    <location>
        <begin position="240"/>
        <end position="267"/>
    </location>
</feature>
<dbReference type="STRING" id="100816.A0A175WD07"/>
<dbReference type="EMBL" id="LCTW02000043">
    <property type="protein sequence ID" value="KXX81060.1"/>
    <property type="molecule type" value="Genomic_DNA"/>
</dbReference>
<dbReference type="Proteomes" id="UP000078237">
    <property type="component" value="Unassembled WGS sequence"/>
</dbReference>
<comment type="caution">
    <text evidence="3">The sequence shown here is derived from an EMBL/GenBank/DDBJ whole genome shotgun (WGS) entry which is preliminary data.</text>
</comment>
<sequence>MVESFLASITSLPLSLSNSSPNYRVVKSPCDPRRKLGEREIRLLKIHPGTLNDRVQCSIQVVSLDAHPHYEALSYSWGAPKPGPDDPENILEGYSIKILRNLYDALRYLRHRRFADPWPPREHGAFIDVNGAGDGVEIKDPPHLSEKVKGELRVLWADAICINQDDKEEKTAQVPLMGDIYTNCSKVIVWLGQPLENTERAFMMAYWLCKVSYHQHKLESARQDGARGGWVNWLNRGLKGTSNHGDEHPNRAEASRPDDVKSKPSFKTMIQLDNVE</sequence>
<protein>
    <submittedName>
        <fullName evidence="3">Heterokaryon incompatibility protein 6, OR allele</fullName>
    </submittedName>
</protein>